<dbReference type="InterPro" id="IPR018155">
    <property type="entry name" value="Hyaluronidase"/>
</dbReference>
<dbReference type="GO" id="GO:0031410">
    <property type="term" value="C:cytoplasmic vesicle"/>
    <property type="evidence" value="ECO:0007669"/>
    <property type="project" value="TreeGrafter"/>
</dbReference>
<dbReference type="Ensembl" id="ENSDCDT00010012500.1">
    <property type="protein sequence ID" value="ENSDCDP00010011922.1"/>
    <property type="gene ID" value="ENSDCDG00010005319.1"/>
</dbReference>
<dbReference type="AlphaFoldDB" id="A0AAY4ASX3"/>
<organism evidence="19 20">
    <name type="scientific">Denticeps clupeoides</name>
    <name type="common">denticle herring</name>
    <dbReference type="NCBI Taxonomy" id="299321"/>
    <lineage>
        <taxon>Eukaryota</taxon>
        <taxon>Metazoa</taxon>
        <taxon>Chordata</taxon>
        <taxon>Craniata</taxon>
        <taxon>Vertebrata</taxon>
        <taxon>Euteleostomi</taxon>
        <taxon>Actinopterygii</taxon>
        <taxon>Neopterygii</taxon>
        <taxon>Teleostei</taxon>
        <taxon>Clupei</taxon>
        <taxon>Clupeiformes</taxon>
        <taxon>Denticipitoidei</taxon>
        <taxon>Denticipitidae</taxon>
        <taxon>Denticeps</taxon>
    </lineage>
</organism>
<dbReference type="FunFam" id="3.20.20.70:FF:000065">
    <property type="entry name" value="Hyaluronidase"/>
    <property type="match status" value="1"/>
</dbReference>
<keyword evidence="9 16" id="KW-1015">Disulfide bond</keyword>
<keyword evidence="7 18" id="KW-0732">Signal</keyword>
<evidence type="ECO:0000256" key="16">
    <source>
        <dbReference type="PIRSR" id="PIRSR038193-3"/>
    </source>
</evidence>
<name>A0AAY4ASX3_9TELE</name>
<comment type="similarity">
    <text evidence="4 13 17">Belongs to the glycosyl hydrolase 56 family.</text>
</comment>
<accession>A0AAY4ASX3</accession>
<dbReference type="PRINTS" id="PR00846">
    <property type="entry name" value="GLHYDRLASE56"/>
</dbReference>
<evidence type="ECO:0000256" key="6">
    <source>
        <dbReference type="ARBA" id="ARBA00022536"/>
    </source>
</evidence>
<evidence type="ECO:0000256" key="13">
    <source>
        <dbReference type="PIRNR" id="PIRNR038193"/>
    </source>
</evidence>
<evidence type="ECO:0000256" key="5">
    <source>
        <dbReference type="ARBA" id="ARBA00022525"/>
    </source>
</evidence>
<reference evidence="19 20" key="1">
    <citation type="submission" date="2020-06" db="EMBL/GenBank/DDBJ databases">
        <authorList>
            <consortium name="Wellcome Sanger Institute Data Sharing"/>
        </authorList>
    </citation>
    <scope>NUCLEOTIDE SEQUENCE [LARGE SCALE GENOMIC DNA]</scope>
</reference>
<evidence type="ECO:0000256" key="11">
    <source>
        <dbReference type="ARBA" id="ARBA00023228"/>
    </source>
</evidence>
<feature type="disulfide bond" evidence="16">
    <location>
        <begin position="373"/>
        <end position="436"/>
    </location>
</feature>
<feature type="active site" description="Proton donor" evidence="14">
    <location>
        <position position="139"/>
    </location>
</feature>
<evidence type="ECO:0000256" key="4">
    <source>
        <dbReference type="ARBA" id="ARBA00008871"/>
    </source>
</evidence>
<evidence type="ECO:0000256" key="18">
    <source>
        <dbReference type="SAM" id="SignalP"/>
    </source>
</evidence>
<keyword evidence="20" id="KW-1185">Reference proteome</keyword>
<dbReference type="RefSeq" id="XP_028854207.1">
    <property type="nucleotide sequence ID" value="XM_028998374.1"/>
</dbReference>
<protein>
    <recommendedName>
        <fullName evidence="17">Hyaluronidase</fullName>
        <ecNumber evidence="17">3.2.1.35</ecNumber>
    </recommendedName>
</protein>
<keyword evidence="5" id="KW-0964">Secreted</keyword>
<dbReference type="InterPro" id="IPR013785">
    <property type="entry name" value="Aldolase_TIM"/>
</dbReference>
<feature type="disulfide bond" evidence="16">
    <location>
        <begin position="368"/>
        <end position="379"/>
    </location>
</feature>
<evidence type="ECO:0000256" key="15">
    <source>
        <dbReference type="PIRSR" id="PIRSR038193-2"/>
    </source>
</evidence>
<dbReference type="GeneTree" id="ENSGT01020000230364"/>
<dbReference type="Gene3D" id="3.20.20.70">
    <property type="entry name" value="Aldolase class I"/>
    <property type="match status" value="1"/>
</dbReference>
<proteinExistence type="inferred from homology"/>
<dbReference type="GO" id="GO:0005576">
    <property type="term" value="C:extracellular region"/>
    <property type="evidence" value="ECO:0007669"/>
    <property type="project" value="UniProtKB-SubCell"/>
</dbReference>
<dbReference type="PANTHER" id="PTHR11769">
    <property type="entry name" value="HYALURONIDASE"/>
    <property type="match status" value="1"/>
</dbReference>
<comment type="subcellular location">
    <subcellularLocation>
        <location evidence="2">Lysosome</location>
    </subcellularLocation>
    <subcellularLocation>
        <location evidence="3">Secreted</location>
    </subcellularLocation>
</comment>
<evidence type="ECO:0000256" key="10">
    <source>
        <dbReference type="ARBA" id="ARBA00023180"/>
    </source>
</evidence>
<dbReference type="EC" id="3.2.1.35" evidence="17"/>
<dbReference type="Proteomes" id="UP000694580">
    <property type="component" value="Chromosome 12"/>
</dbReference>
<evidence type="ECO:0000256" key="7">
    <source>
        <dbReference type="ARBA" id="ARBA00022729"/>
    </source>
</evidence>
<keyword evidence="10" id="KW-0325">Glycoprotein</keyword>
<feature type="signal peptide" evidence="18">
    <location>
        <begin position="1"/>
        <end position="22"/>
    </location>
</feature>
<feature type="disulfide bond" evidence="16">
    <location>
        <begin position="438"/>
        <end position="447"/>
    </location>
</feature>
<dbReference type="GeneID" id="114800693"/>
<evidence type="ECO:0000313" key="19">
    <source>
        <dbReference type="Ensembl" id="ENSDCDP00010011922.1"/>
    </source>
</evidence>
<dbReference type="GO" id="GO:0004415">
    <property type="term" value="F:hyalurononglucosaminidase activity"/>
    <property type="evidence" value="ECO:0007669"/>
    <property type="project" value="UniProtKB-UniRule"/>
</dbReference>
<feature type="glycosylation site" description="N-linked (GlcNAc...) asparagine" evidence="15">
    <location>
        <position position="360"/>
    </location>
</feature>
<evidence type="ECO:0000256" key="8">
    <source>
        <dbReference type="ARBA" id="ARBA00022801"/>
    </source>
</evidence>
<comment type="catalytic activity">
    <reaction evidence="1 17">
        <text>Random hydrolysis of (1-&gt;4)-linkages between N-acetyl-beta-D-glucosamine and D-glucuronate residues in hyaluronate.</text>
        <dbReference type="EC" id="3.2.1.35"/>
    </reaction>
</comment>
<keyword evidence="6" id="KW-0245">EGF-like domain</keyword>
<dbReference type="InterPro" id="IPR017853">
    <property type="entry name" value="GH"/>
</dbReference>
<evidence type="ECO:0000256" key="9">
    <source>
        <dbReference type="ARBA" id="ARBA00023157"/>
    </source>
</evidence>
<evidence type="ECO:0000256" key="1">
    <source>
        <dbReference type="ARBA" id="ARBA00000251"/>
    </source>
</evidence>
<evidence type="ECO:0000313" key="20">
    <source>
        <dbReference type="Proteomes" id="UP000694580"/>
    </source>
</evidence>
<dbReference type="PIRSF" id="PIRSF038193">
    <property type="entry name" value="Hyaluronidase"/>
    <property type="match status" value="1"/>
</dbReference>
<dbReference type="GO" id="GO:0005975">
    <property type="term" value="P:carbohydrate metabolic process"/>
    <property type="evidence" value="ECO:0007669"/>
    <property type="project" value="UniProtKB-UniRule"/>
</dbReference>
<gene>
    <name evidence="19" type="primary">HYAL1</name>
</gene>
<dbReference type="GO" id="GO:0030214">
    <property type="term" value="P:hyaluronan catabolic process"/>
    <property type="evidence" value="ECO:0007669"/>
    <property type="project" value="TreeGrafter"/>
</dbReference>
<dbReference type="Pfam" id="PF01630">
    <property type="entry name" value="Glyco_hydro_56"/>
    <property type="match status" value="1"/>
</dbReference>
<reference evidence="19" key="3">
    <citation type="submission" date="2025-09" db="UniProtKB">
        <authorList>
            <consortium name="Ensembl"/>
        </authorList>
    </citation>
    <scope>IDENTIFICATION</scope>
</reference>
<reference evidence="19" key="2">
    <citation type="submission" date="2025-08" db="UniProtKB">
        <authorList>
            <consortium name="Ensembl"/>
        </authorList>
    </citation>
    <scope>IDENTIFICATION</scope>
</reference>
<keyword evidence="8 17" id="KW-0378">Hydrolase</keyword>
<keyword evidence="12 17" id="KW-0326">Glycosidase</keyword>
<feature type="disulfide bond" evidence="16">
    <location>
        <begin position="215"/>
        <end position="230"/>
    </location>
</feature>
<sequence>MTGMGHFLAAPPLLLLVFSACSSPFRWDDAAFPSASDFPFLAAWNAPTNLCKSRYGVDLDLSMFDIVVNDNQTFAGDNVTIFYESHLGLYPYYTSQGVAINGGVPQNASLQKHLWAAEKDLSYYIPDALFQGLAVIDWESWRPLWDRNWDSKHVYWQGSEALVRAQHPDWNPQKVLKEARARFEQAGRAFMEETLRLALAKRPGGMWGFYGFPDCYNNPGKTSVNYTGACPELEVRRNDQLRWLWNASSALYPQIYLDLSLRGRQQDVLLYTRHRVQEAMRVREQVTATPPAVLPYARIVYTFTLEFLSEEELINTIGESAALGAAGVVLWGDANYAMSKASCEAVKDYVDKTLGPYVVNVTTAAQVCSRNMCSSHGRCQRKDASSGAHLHLDPAAWTISPRAERPGATPSDPLFVAQEKPGPFKDSAADLLSYKCQCFAGWSGTDCSVRLKA</sequence>
<evidence type="ECO:0000256" key="3">
    <source>
        <dbReference type="ARBA" id="ARBA00004613"/>
    </source>
</evidence>
<feature type="disulfide bond" evidence="16">
    <location>
        <begin position="51"/>
        <end position="343"/>
    </location>
</feature>
<evidence type="ECO:0000256" key="12">
    <source>
        <dbReference type="ARBA" id="ARBA00023295"/>
    </source>
</evidence>
<keyword evidence="11" id="KW-0458">Lysosome</keyword>
<feature type="chain" id="PRO_5044300690" description="Hyaluronidase" evidence="18">
    <location>
        <begin position="23"/>
        <end position="453"/>
    </location>
</feature>
<dbReference type="PANTHER" id="PTHR11769:SF23">
    <property type="entry name" value="HYALURONIDASE-1"/>
    <property type="match status" value="1"/>
</dbReference>
<evidence type="ECO:0000256" key="14">
    <source>
        <dbReference type="PIRSR" id="PIRSR038193-1"/>
    </source>
</evidence>
<evidence type="ECO:0000256" key="2">
    <source>
        <dbReference type="ARBA" id="ARBA00004371"/>
    </source>
</evidence>
<dbReference type="SUPFAM" id="SSF51445">
    <property type="entry name" value="(Trans)glycosidases"/>
    <property type="match status" value="1"/>
</dbReference>
<evidence type="ECO:0000256" key="17">
    <source>
        <dbReference type="RuleBase" id="RU610713"/>
    </source>
</evidence>
<dbReference type="GO" id="GO:0005764">
    <property type="term" value="C:lysosome"/>
    <property type="evidence" value="ECO:0007669"/>
    <property type="project" value="UniProtKB-SubCell"/>
</dbReference>